<dbReference type="InterPro" id="IPR005467">
    <property type="entry name" value="His_kinase_dom"/>
</dbReference>
<accession>A0A480AEH6</accession>
<evidence type="ECO:0000256" key="3">
    <source>
        <dbReference type="ARBA" id="ARBA00012438"/>
    </source>
</evidence>
<dbReference type="SMART" id="SM00065">
    <property type="entry name" value="GAF"/>
    <property type="match status" value="2"/>
</dbReference>
<dbReference type="CDD" id="cd17580">
    <property type="entry name" value="REC_2_DhkD-like"/>
    <property type="match status" value="1"/>
</dbReference>
<dbReference type="SUPFAM" id="SSF52540">
    <property type="entry name" value="P-loop containing nucleoside triphosphate hydrolases"/>
    <property type="match status" value="1"/>
</dbReference>
<evidence type="ECO:0000259" key="13">
    <source>
        <dbReference type="PROSITE" id="PS50110"/>
    </source>
</evidence>
<organism evidence="14 15">
    <name type="scientific">Dolichospermum planctonicum</name>
    <dbReference type="NCBI Taxonomy" id="136072"/>
    <lineage>
        <taxon>Bacteria</taxon>
        <taxon>Bacillati</taxon>
        <taxon>Cyanobacteriota</taxon>
        <taxon>Cyanophyceae</taxon>
        <taxon>Nostocales</taxon>
        <taxon>Aphanizomenonaceae</taxon>
        <taxon>Dolichospermum</taxon>
    </lineage>
</organism>
<dbReference type="GO" id="GO:0005524">
    <property type="term" value="F:ATP binding"/>
    <property type="evidence" value="ECO:0007669"/>
    <property type="project" value="InterPro"/>
</dbReference>
<dbReference type="PROSITE" id="PS50110">
    <property type="entry name" value="RESPONSE_REGULATORY"/>
    <property type="match status" value="1"/>
</dbReference>
<dbReference type="InterPro" id="IPR004358">
    <property type="entry name" value="Sig_transdc_His_kin-like_C"/>
</dbReference>
<dbReference type="EC" id="2.7.13.3" evidence="3"/>
<dbReference type="InterPro" id="IPR001789">
    <property type="entry name" value="Sig_transdc_resp-reg_receiver"/>
</dbReference>
<evidence type="ECO:0000256" key="5">
    <source>
        <dbReference type="ARBA" id="ARBA00022679"/>
    </source>
</evidence>
<dbReference type="Pfam" id="PF01590">
    <property type="entry name" value="GAF"/>
    <property type="match status" value="2"/>
</dbReference>
<feature type="domain" description="Histidine kinase" evidence="12">
    <location>
        <begin position="1695"/>
        <end position="1913"/>
    </location>
</feature>
<keyword evidence="4 9" id="KW-0597">Phosphoprotein</keyword>
<feature type="domain" description="Response regulatory" evidence="13">
    <location>
        <begin position="1937"/>
        <end position="2055"/>
    </location>
</feature>
<dbReference type="Gene3D" id="1.10.287.130">
    <property type="match status" value="1"/>
</dbReference>
<dbReference type="InterPro" id="IPR003594">
    <property type="entry name" value="HATPase_dom"/>
</dbReference>
<dbReference type="SUPFAM" id="SSF56112">
    <property type="entry name" value="Protein kinase-like (PK-like)"/>
    <property type="match status" value="1"/>
</dbReference>
<dbReference type="Pfam" id="PF00072">
    <property type="entry name" value="Response_reg"/>
    <property type="match status" value="1"/>
</dbReference>
<dbReference type="CDD" id="cd16922">
    <property type="entry name" value="HATPase_EvgS-ArcB-TorS-like"/>
    <property type="match status" value="1"/>
</dbReference>
<comment type="catalytic activity">
    <reaction evidence="1">
        <text>ATP + protein L-histidine = ADP + protein N-phospho-L-histidine.</text>
        <dbReference type="EC" id="2.7.13.3"/>
    </reaction>
</comment>
<dbReference type="Gene3D" id="3.30.565.10">
    <property type="entry name" value="Histidine kinase-like ATPase, C-terminal domain"/>
    <property type="match status" value="1"/>
</dbReference>
<sequence>MGLWDMQMVKLTGYKIVEKIYSSSETLVFRCIREKDQISVVIKFLRQEYPKFEKLVQFRNEYTIIKNLNIAGIIKTYGLENYENGYALVMEDFGGVSLQEKIKEWGAGGMGNSAVGLKEFFTIALQIVSILQELHHQRVIHKDIKTANILIKPSTLEVKLIDFSIACLLKRETQTLASPNVLEGTLSYLSPEQTGRINRLVDYRTDFYSLGVTFFELLTGELPFASNEPIELIHYHIAKQPPLLHDIHSHIPPILSAIIHKLMAKNAEYRYQSAHGIKYDLEMCIKAGEETGNIQTFELGKRDISDRLTIPEKLYGREVEVKTLLTAFERICANNKEMLLVVGYSGIGKTAVVNEVHKPIVCARGYFIKGKFDQFQRNIPFFAFIQAFRNLIDQLLTESDTQLQKWKTKILSALGENAQVIIAVIPELEQIIGKQPPVPELSTMATENRFNLLFEKFIHVFTTQKHPLVIFLDDLQWVDLASLKLMQLLMTTNEISYLLLIGAYRDNEVSATHPLILTIENIRKTVSIINTITLNSLNQSDLNQLIADTLNCPTTVALPFTQLVYLKTQGNPFFSHQFIKSLYEDGLIRFNFDCHYWQCDIAQIQALAITNDVVEFIALQLQKLPESTQSVLKLAACIGNQFNLDTLAKINEKSQIETAVDLWKALLEEFIIPTTKIYNFFQSDLLNNQQLSAVHNYEEQKFSYRFLHDRVQQAAYALIPDQEKQSTHLKVGQLLLKNTSEKDIEENIFEIVNQLNIGMDLITIQSEKYAVAQLNLIAGSKAKLATAYDAAFRYLKKGLSLLAADSWQHEYNLTLNLYIEAVEAAYLNIHPEQAITYIEIVRKNAISVLDEVKVYKKQMLMHDMELTFDTGLKLLEKLEVTVEEVPLINVNVEDLIHLPKMTDPYKLAAMGILMGIGFIAYFSHQALEMELPIILTIINLAIKYGNCVESVYIYVCYGLIVCDRFSDINTGYSYGKLALNLSEQFDNQVIRFRILMLWYSHIIYWKQHFRGSIVPLQEIAEYGWKIGETDFLGFAYTFNMFMMLFAGENLITVSEYLENCAALISHRKLDWHTQNIKTWQQIIFNLQAINQDKCQFNGDFFTEDLFLFLVNNKNYHSLFGFYLTKTMQFYLFKEYKKALDNAIFAKQYIISVPGQITVSQHNFYYSLSLLAAYNYQSEHEQLESMKQVLANQQKMQYWAVNAPMNYQHKYDLIEAEKARVLGQMLLAMEYYDRSIQGANNYEYLHEEALAYELAAEFYLSLGRNEIASLYMTKAYYGYLRWGGKAKVDHLEKSYPQLLAKTLQAGKKPVSMMISKNNSISEAIDLKTVIKFSQVIASEIHIDKLLSTLMQVMMENSGASKSVLILVKNNHLFVEAIKIDNANVIQESTPVNLSKDIPINVINYVYNTAKIFVTDDIKTNLLIAADSYIVSQQPKSLLCLPIIHKGKFMGILYLENQLTVGAFTYNKIEVLNLLMTQTAISLENAQLYTNLSEQADSLKQANQQLEEYAMTLKITNRLQKLADLSLTINSTLSTHNILQLVTQQAAEIIGAHQSIISIKIDESCTKAVHTVHLADKYEQWRENYEKFDESDFYRLGCQIQNSIRMTQTELEAHPAAINNINNNLPLRGWLVAPLIDIKGKHIGFMHLSDKYEGDFTEDDEAILVQLAQMLLLAMNNAHLYEESQRVNRIKDEFLAILSHELRSPLTSIIGWSQMLQSGKLSPEKTALALETIERNAKSQTQLIEDVVDISRMVRGNVSLNIHPVNLVSPIETAINTMYLAAKAKSIKILLTIASHNVMVLGDPIRLQQIVWNLLTNAIKFTSPGGQVEIRLNTVGSEAQIQVIDTGSGISPDFMPYIFDYFRQADASNTRNYGGLGLGLAIVRHLVELHGGNIWAKSLGKGQGATFTVRIPLLQSQPELNPLSKSLNNSPHSTIDGVKVLVVDDNIDVREFLVFALEEYGAVVMTADSVREALKCLQQFPADILITDIGMPEENGYSLLNQIRSLESTQKRQIPAIALTGYTANEVINQVLNAGFQKYLPKPIDVFELITAISELI</sequence>
<dbReference type="Gene3D" id="1.10.510.10">
    <property type="entry name" value="Transferase(Phosphotransferase) domain 1"/>
    <property type="match status" value="1"/>
</dbReference>
<evidence type="ECO:0000256" key="7">
    <source>
        <dbReference type="ARBA" id="ARBA00023012"/>
    </source>
</evidence>
<dbReference type="InterPro" id="IPR000719">
    <property type="entry name" value="Prot_kinase_dom"/>
</dbReference>
<dbReference type="InterPro" id="IPR011006">
    <property type="entry name" value="CheY-like_superfamily"/>
</dbReference>
<dbReference type="PRINTS" id="PR00344">
    <property type="entry name" value="BCTRLSENSOR"/>
</dbReference>
<dbReference type="InterPro" id="IPR008271">
    <property type="entry name" value="Ser/Thr_kinase_AS"/>
</dbReference>
<dbReference type="Gene3D" id="3.40.50.2300">
    <property type="match status" value="1"/>
</dbReference>
<dbReference type="SUPFAM" id="SSF55781">
    <property type="entry name" value="GAF domain-like"/>
    <property type="match status" value="2"/>
</dbReference>
<dbReference type="OrthoDB" id="573511at2"/>
<dbReference type="InterPro" id="IPR041664">
    <property type="entry name" value="AAA_16"/>
</dbReference>
<dbReference type="EMBL" id="BJCF01000039">
    <property type="protein sequence ID" value="GCL43377.1"/>
    <property type="molecule type" value="Genomic_DNA"/>
</dbReference>
<dbReference type="InterPro" id="IPR011009">
    <property type="entry name" value="Kinase-like_dom_sf"/>
</dbReference>
<evidence type="ECO:0000256" key="1">
    <source>
        <dbReference type="ARBA" id="ARBA00000085"/>
    </source>
</evidence>
<dbReference type="PROSITE" id="PS00108">
    <property type="entry name" value="PROTEIN_KINASE_ST"/>
    <property type="match status" value="1"/>
</dbReference>
<dbReference type="GO" id="GO:0000155">
    <property type="term" value="F:phosphorelay sensor kinase activity"/>
    <property type="evidence" value="ECO:0007669"/>
    <property type="project" value="InterPro"/>
</dbReference>
<comment type="caution">
    <text evidence="14">The sequence shown here is derived from an EMBL/GenBank/DDBJ whole genome shotgun (WGS) entry which is preliminary data.</text>
</comment>
<protein>
    <recommendedName>
        <fullName evidence="8">Circadian input-output histidine kinase CikA</fullName>
        <ecNumber evidence="3">2.7.13.3</ecNumber>
    </recommendedName>
</protein>
<evidence type="ECO:0000256" key="8">
    <source>
        <dbReference type="ARBA" id="ARBA00074306"/>
    </source>
</evidence>
<dbReference type="PROSITE" id="PS50011">
    <property type="entry name" value="PROTEIN_KINASE_DOM"/>
    <property type="match status" value="1"/>
</dbReference>
<evidence type="ECO:0000256" key="6">
    <source>
        <dbReference type="ARBA" id="ARBA00022777"/>
    </source>
</evidence>
<reference evidence="15" key="1">
    <citation type="submission" date="2019-02" db="EMBL/GenBank/DDBJ databases">
        <title>Draft genome sequence of Dolichospermum planctonicum NIES-80.</title>
        <authorList>
            <person name="Yamaguchi H."/>
            <person name="Suzuki S."/>
            <person name="Kawachi M."/>
        </authorList>
    </citation>
    <scope>NUCLEOTIDE SEQUENCE [LARGE SCALE GENOMIC DNA]</scope>
    <source>
        <strain evidence="15">NIES-80</strain>
    </source>
</reference>
<gene>
    <name evidence="14" type="ORF">NIES80_30910</name>
</gene>
<keyword evidence="10" id="KW-0175">Coiled coil</keyword>
<dbReference type="Pfam" id="PF13191">
    <property type="entry name" value="AAA_16"/>
    <property type="match status" value="1"/>
</dbReference>
<dbReference type="CDD" id="cd14014">
    <property type="entry name" value="STKc_PknB_like"/>
    <property type="match status" value="1"/>
</dbReference>
<dbReference type="InterPro" id="IPR029016">
    <property type="entry name" value="GAF-like_dom_sf"/>
</dbReference>
<dbReference type="SMART" id="SM00220">
    <property type="entry name" value="S_TKc"/>
    <property type="match status" value="1"/>
</dbReference>
<proteinExistence type="inferred from homology"/>
<dbReference type="Pfam" id="PF00512">
    <property type="entry name" value="HisKA"/>
    <property type="match status" value="1"/>
</dbReference>
<dbReference type="PROSITE" id="PS50109">
    <property type="entry name" value="HIS_KIN"/>
    <property type="match status" value="1"/>
</dbReference>
<dbReference type="Pfam" id="PF02518">
    <property type="entry name" value="HATPase_c"/>
    <property type="match status" value="1"/>
</dbReference>
<dbReference type="Pfam" id="PF00069">
    <property type="entry name" value="Pkinase"/>
    <property type="match status" value="1"/>
</dbReference>
<dbReference type="SUPFAM" id="SSF52172">
    <property type="entry name" value="CheY-like"/>
    <property type="match status" value="1"/>
</dbReference>
<dbReference type="FunFam" id="3.30.565.10:FF:000010">
    <property type="entry name" value="Sensor histidine kinase RcsC"/>
    <property type="match status" value="1"/>
</dbReference>
<dbReference type="PANTHER" id="PTHR43642">
    <property type="entry name" value="HYBRID SIGNAL TRANSDUCTION HISTIDINE KINASE G"/>
    <property type="match status" value="1"/>
</dbReference>
<dbReference type="SUPFAM" id="SSF55874">
    <property type="entry name" value="ATPase domain of HSP90 chaperone/DNA topoisomerase II/histidine kinase"/>
    <property type="match status" value="1"/>
</dbReference>
<evidence type="ECO:0000256" key="9">
    <source>
        <dbReference type="PROSITE-ProRule" id="PRU00169"/>
    </source>
</evidence>
<dbReference type="Proteomes" id="UP000299367">
    <property type="component" value="Unassembled WGS sequence"/>
</dbReference>
<feature type="coiled-coil region" evidence="10">
    <location>
        <begin position="1483"/>
        <end position="1517"/>
    </location>
</feature>
<name>A0A480AEH6_9CYAN</name>
<dbReference type="InterPro" id="IPR053159">
    <property type="entry name" value="Hybrid_Histidine_Kinase"/>
</dbReference>
<dbReference type="SMART" id="SM00388">
    <property type="entry name" value="HisKA"/>
    <property type="match status" value="1"/>
</dbReference>
<keyword evidence="5" id="KW-0808">Transferase</keyword>
<keyword evidence="7" id="KW-0902">Two-component regulatory system</keyword>
<dbReference type="Gene3D" id="3.30.200.20">
    <property type="entry name" value="Phosphorylase Kinase, domain 1"/>
    <property type="match status" value="1"/>
</dbReference>
<keyword evidence="6 14" id="KW-0418">Kinase</keyword>
<evidence type="ECO:0000256" key="2">
    <source>
        <dbReference type="ARBA" id="ARBA00006402"/>
    </source>
</evidence>
<dbReference type="InterPro" id="IPR003018">
    <property type="entry name" value="GAF"/>
</dbReference>
<comment type="similarity">
    <text evidence="2">In the N-terminal section; belongs to the phytochrome family.</text>
</comment>
<dbReference type="Gene3D" id="3.40.50.300">
    <property type="entry name" value="P-loop containing nucleotide triphosphate hydrolases"/>
    <property type="match status" value="1"/>
</dbReference>
<dbReference type="CDD" id="cd00082">
    <property type="entry name" value="HisKA"/>
    <property type="match status" value="1"/>
</dbReference>
<dbReference type="SMART" id="SM00448">
    <property type="entry name" value="REC"/>
    <property type="match status" value="1"/>
</dbReference>
<evidence type="ECO:0000259" key="11">
    <source>
        <dbReference type="PROSITE" id="PS50011"/>
    </source>
</evidence>
<feature type="domain" description="Protein kinase" evidence="11">
    <location>
        <begin position="14"/>
        <end position="282"/>
    </location>
</feature>
<dbReference type="PANTHER" id="PTHR43642:SF1">
    <property type="entry name" value="HYBRID SIGNAL TRANSDUCTION HISTIDINE KINASE G"/>
    <property type="match status" value="1"/>
</dbReference>
<dbReference type="InterPro" id="IPR036890">
    <property type="entry name" value="HATPase_C_sf"/>
</dbReference>
<evidence type="ECO:0000256" key="4">
    <source>
        <dbReference type="ARBA" id="ARBA00022553"/>
    </source>
</evidence>
<evidence type="ECO:0000313" key="14">
    <source>
        <dbReference type="EMBL" id="GCL43377.1"/>
    </source>
</evidence>
<dbReference type="Gene3D" id="3.30.450.40">
    <property type="match status" value="2"/>
</dbReference>
<feature type="modified residue" description="4-aspartylphosphate" evidence="9">
    <location>
        <position position="1986"/>
    </location>
</feature>
<evidence type="ECO:0000313" key="15">
    <source>
        <dbReference type="Proteomes" id="UP000299367"/>
    </source>
</evidence>
<dbReference type="RefSeq" id="WP_137908868.1">
    <property type="nucleotide sequence ID" value="NZ_BJCF01000039.1"/>
</dbReference>
<dbReference type="InterPro" id="IPR003661">
    <property type="entry name" value="HisK_dim/P_dom"/>
</dbReference>
<evidence type="ECO:0000259" key="12">
    <source>
        <dbReference type="PROSITE" id="PS50109"/>
    </source>
</evidence>
<dbReference type="InterPro" id="IPR027417">
    <property type="entry name" value="P-loop_NTPase"/>
</dbReference>
<dbReference type="SMART" id="SM00387">
    <property type="entry name" value="HATPase_c"/>
    <property type="match status" value="1"/>
</dbReference>
<evidence type="ECO:0000256" key="10">
    <source>
        <dbReference type="SAM" id="Coils"/>
    </source>
</evidence>